<evidence type="ECO:0000313" key="2">
    <source>
        <dbReference type="EMBL" id="KAJ2931806.1"/>
    </source>
</evidence>
<proteinExistence type="predicted"/>
<dbReference type="AlphaFoldDB" id="A0A9W8MID7"/>
<feature type="region of interest" description="Disordered" evidence="1">
    <location>
        <begin position="144"/>
        <end position="166"/>
    </location>
</feature>
<reference evidence="2" key="1">
    <citation type="submission" date="2022-06" db="EMBL/GenBank/DDBJ databases">
        <title>Genome Sequence of Candolleomyces eurysporus.</title>
        <authorList>
            <person name="Buettner E."/>
        </authorList>
    </citation>
    <scope>NUCLEOTIDE SEQUENCE</scope>
    <source>
        <strain evidence="2">VTCC 930004</strain>
    </source>
</reference>
<feature type="non-terminal residue" evidence="2">
    <location>
        <position position="1"/>
    </location>
</feature>
<sequence length="400" mass="43939">MGIAPLKTSDIFAAAYEKMKALLKWKKGPPNTNSVVPLTFFTQLLPLFFARELPQHADTNNYKAIQQLQQWIAFVASQTLPLLAAFCPSKKQKDLLTSSPSALPLLLVSLSSFPCSMSEHVICSQIAYVYDLDDKEEDVDQLQFNNNEESSPPGPSHKEPVPKPASPKKIPGTCIYSLTGSPTNLTIHPDAGLINPGLCSVPKAVKTTKRTCEDSPPVKTEKGPSNKNKCPHAEAPDTVPCCAACPQASVILSEPKEKVEAKIKVSLVKKNKAKARPILKAAKKGAAVTSSAFQQQSHNCLAKVVSVLKTLVACHRDNTDLYNHLCGFWDLAQGPKSIAYFNTLYCQFAAKWEHLRNLTALANHQATHYETTRQFLSSYVQTLKHNGDQFIDKLVNPVTF</sequence>
<evidence type="ECO:0000256" key="1">
    <source>
        <dbReference type="SAM" id="MobiDB-lite"/>
    </source>
</evidence>
<organism evidence="2 3">
    <name type="scientific">Candolleomyces eurysporus</name>
    <dbReference type="NCBI Taxonomy" id="2828524"/>
    <lineage>
        <taxon>Eukaryota</taxon>
        <taxon>Fungi</taxon>
        <taxon>Dikarya</taxon>
        <taxon>Basidiomycota</taxon>
        <taxon>Agaricomycotina</taxon>
        <taxon>Agaricomycetes</taxon>
        <taxon>Agaricomycetidae</taxon>
        <taxon>Agaricales</taxon>
        <taxon>Agaricineae</taxon>
        <taxon>Psathyrellaceae</taxon>
        <taxon>Candolleomyces</taxon>
    </lineage>
</organism>
<protein>
    <submittedName>
        <fullName evidence="2">Uncharacterized protein</fullName>
    </submittedName>
</protein>
<name>A0A9W8MID7_9AGAR</name>
<comment type="caution">
    <text evidence="2">The sequence shown here is derived from an EMBL/GenBank/DDBJ whole genome shotgun (WGS) entry which is preliminary data.</text>
</comment>
<evidence type="ECO:0000313" key="3">
    <source>
        <dbReference type="Proteomes" id="UP001140091"/>
    </source>
</evidence>
<accession>A0A9W8MID7</accession>
<feature type="region of interest" description="Disordered" evidence="1">
    <location>
        <begin position="210"/>
        <end position="229"/>
    </location>
</feature>
<keyword evidence="3" id="KW-1185">Reference proteome</keyword>
<dbReference type="Proteomes" id="UP001140091">
    <property type="component" value="Unassembled WGS sequence"/>
</dbReference>
<dbReference type="EMBL" id="JANBPK010000800">
    <property type="protein sequence ID" value="KAJ2931806.1"/>
    <property type="molecule type" value="Genomic_DNA"/>
</dbReference>
<gene>
    <name evidence="2" type="ORF">H1R20_g5293</name>
</gene>